<reference evidence="1 2" key="1">
    <citation type="submission" date="2024-08" db="EMBL/GenBank/DDBJ databases">
        <authorList>
            <person name="Cucini C."/>
            <person name="Frati F."/>
        </authorList>
    </citation>
    <scope>NUCLEOTIDE SEQUENCE [LARGE SCALE GENOMIC DNA]</scope>
</reference>
<dbReference type="Proteomes" id="UP001642540">
    <property type="component" value="Unassembled WGS sequence"/>
</dbReference>
<protein>
    <submittedName>
        <fullName evidence="1">Uncharacterized protein</fullName>
    </submittedName>
</protein>
<keyword evidence="2" id="KW-1185">Reference proteome</keyword>
<dbReference type="EMBL" id="CAXLJM020000188">
    <property type="protein sequence ID" value="CAL8149090.1"/>
    <property type="molecule type" value="Genomic_DNA"/>
</dbReference>
<organism evidence="1 2">
    <name type="scientific">Orchesella dallaii</name>
    <dbReference type="NCBI Taxonomy" id="48710"/>
    <lineage>
        <taxon>Eukaryota</taxon>
        <taxon>Metazoa</taxon>
        <taxon>Ecdysozoa</taxon>
        <taxon>Arthropoda</taxon>
        <taxon>Hexapoda</taxon>
        <taxon>Collembola</taxon>
        <taxon>Entomobryomorpha</taxon>
        <taxon>Entomobryoidea</taxon>
        <taxon>Orchesellidae</taxon>
        <taxon>Orchesellinae</taxon>
        <taxon>Orchesella</taxon>
    </lineage>
</organism>
<name>A0ABP1SAZ1_9HEXA</name>
<evidence type="ECO:0000313" key="2">
    <source>
        <dbReference type="Proteomes" id="UP001642540"/>
    </source>
</evidence>
<comment type="caution">
    <text evidence="1">The sequence shown here is derived from an EMBL/GenBank/DDBJ whole genome shotgun (WGS) entry which is preliminary data.</text>
</comment>
<evidence type="ECO:0000313" key="1">
    <source>
        <dbReference type="EMBL" id="CAL8149090.1"/>
    </source>
</evidence>
<proteinExistence type="predicted"/>
<gene>
    <name evidence="1" type="ORF">ODALV1_LOCUS31629</name>
</gene>
<accession>A0ABP1SAZ1</accession>
<sequence>MKHFQLSNLTFGVERPNKRRIRLFWIVNNGESQGISWRQCWAIAKGRKAMHGDPSVIIPESKEGEEKIKMLRDLGRVVLYVLLEVADILTSITFNSIRLKIFSVN</sequence>